<dbReference type="PROSITE" id="PS01180">
    <property type="entry name" value="CUB"/>
    <property type="match status" value="1"/>
</dbReference>
<accession>A0A016TGQ0</accession>
<proteinExistence type="predicted"/>
<evidence type="ECO:0000256" key="1">
    <source>
        <dbReference type="ARBA" id="ARBA00023157"/>
    </source>
</evidence>
<gene>
    <name evidence="6" type="primary">Acey_s0104.g3640</name>
    <name evidence="6" type="ORF">Y032_0104g3640</name>
</gene>
<sequence>MLVPVRRHDSSSLLHGVFILLLLNFVAVPCRGQDCTCAQKIFDSDVNSGAIEDDTSGKWCSQRYCEFLVEPNRDKGLTLSIRYARLNDFNSVEIHQHFFANNTRVILPEYVRLKRNYEDPQSNPVFTAAQGVGFMVRSYLQPRQSQASFSFLFYRSAPDEGTCPFPLLHASESYNTITTIRASGDIGKVCPLRIISSTPGRKVYVAINALGSFFTPDVLRGGQQSVHRGSNTSFILSDNDGVDLLITKALPSTRPLDAKFKELTNDPCHCNSTTLVVGNEPVHVTSPGFPDFYCSKFKCSRKFLHENNTEDDTYLAFKATVHFLDTVPEKDFLKFSSDGYHLESLSGVHKNLTLVLSGYSMETNFLTDGPQTSYGYNMTVKSVRLPSECLCPHEKGFKSMLPEGTVLMNLPKYCTVFYCKWVIPAPKNYLQFAAIFNFTSKFDMLSVSSGDDTYWSAPLVGGKLAKRHWKMPPNPKPVTILFRRDVPEEHAGELRAESFRVSWRAVDNCKCHVKDQYMAIHGEWRELASPAYPAPYCDNLNCLYRIAAPARHQVLLNITDFHTESYSDVLTIYDGNSTNERTIGRFHGRKRFPSVIRSSGQAVTLLFKTDHDISFEGFEIMYSAAPNTVQGRKGAADEGSSEGLLPLSDDTNE</sequence>
<comment type="caution">
    <text evidence="2">Lacks conserved residue(s) required for the propagation of feature annotation.</text>
</comment>
<comment type="caution">
    <text evidence="6">The sequence shown here is derived from an EMBL/GenBank/DDBJ whole genome shotgun (WGS) entry which is preliminary data.</text>
</comment>
<dbReference type="InterPro" id="IPR000859">
    <property type="entry name" value="CUB_dom"/>
</dbReference>
<dbReference type="CDD" id="cd00041">
    <property type="entry name" value="CUB"/>
    <property type="match status" value="1"/>
</dbReference>
<evidence type="ECO:0000313" key="7">
    <source>
        <dbReference type="Proteomes" id="UP000024635"/>
    </source>
</evidence>
<feature type="signal peptide" evidence="4">
    <location>
        <begin position="1"/>
        <end position="32"/>
    </location>
</feature>
<protein>
    <recommendedName>
        <fullName evidence="5">CUB domain-containing protein</fullName>
    </recommendedName>
</protein>
<dbReference type="FunFam" id="2.60.120.290:FF:000005">
    <property type="entry name" value="Procollagen C-endopeptidase enhancer 1"/>
    <property type="match status" value="1"/>
</dbReference>
<dbReference type="OrthoDB" id="5795793at2759"/>
<dbReference type="STRING" id="53326.A0A016TGQ0"/>
<evidence type="ECO:0000313" key="6">
    <source>
        <dbReference type="EMBL" id="EYC01857.1"/>
    </source>
</evidence>
<organism evidence="6 7">
    <name type="scientific">Ancylostoma ceylanicum</name>
    <dbReference type="NCBI Taxonomy" id="53326"/>
    <lineage>
        <taxon>Eukaryota</taxon>
        <taxon>Metazoa</taxon>
        <taxon>Ecdysozoa</taxon>
        <taxon>Nematoda</taxon>
        <taxon>Chromadorea</taxon>
        <taxon>Rhabditida</taxon>
        <taxon>Rhabditina</taxon>
        <taxon>Rhabditomorpha</taxon>
        <taxon>Strongyloidea</taxon>
        <taxon>Ancylostomatidae</taxon>
        <taxon>Ancylostomatinae</taxon>
        <taxon>Ancylostoma</taxon>
    </lineage>
</organism>
<reference evidence="7" key="1">
    <citation type="journal article" date="2015" name="Nat. Genet.">
        <title>The genome and transcriptome of the zoonotic hookworm Ancylostoma ceylanicum identify infection-specific gene families.</title>
        <authorList>
            <person name="Schwarz E.M."/>
            <person name="Hu Y."/>
            <person name="Antoshechkin I."/>
            <person name="Miller M.M."/>
            <person name="Sternberg P.W."/>
            <person name="Aroian R.V."/>
        </authorList>
    </citation>
    <scope>NUCLEOTIDE SEQUENCE</scope>
    <source>
        <strain evidence="7">HY135</strain>
    </source>
</reference>
<keyword evidence="4" id="KW-0732">Signal</keyword>
<dbReference type="Proteomes" id="UP000024635">
    <property type="component" value="Unassembled WGS sequence"/>
</dbReference>
<dbReference type="InterPro" id="IPR035914">
    <property type="entry name" value="Sperma_CUB_dom_sf"/>
</dbReference>
<dbReference type="SMART" id="SM00042">
    <property type="entry name" value="CUB"/>
    <property type="match status" value="1"/>
</dbReference>
<feature type="chain" id="PRO_5001490994" description="CUB domain-containing protein" evidence="4">
    <location>
        <begin position="33"/>
        <end position="653"/>
    </location>
</feature>
<dbReference type="Pfam" id="PF00431">
    <property type="entry name" value="CUB"/>
    <property type="match status" value="1"/>
</dbReference>
<keyword evidence="7" id="KW-1185">Reference proteome</keyword>
<feature type="region of interest" description="Disordered" evidence="3">
    <location>
        <begin position="630"/>
        <end position="653"/>
    </location>
</feature>
<dbReference type="SUPFAM" id="SSF49854">
    <property type="entry name" value="Spermadhesin, CUB domain"/>
    <property type="match status" value="2"/>
</dbReference>
<evidence type="ECO:0000256" key="2">
    <source>
        <dbReference type="PROSITE-ProRule" id="PRU00059"/>
    </source>
</evidence>
<evidence type="ECO:0000259" key="5">
    <source>
        <dbReference type="PROSITE" id="PS01180"/>
    </source>
</evidence>
<evidence type="ECO:0000256" key="4">
    <source>
        <dbReference type="SAM" id="SignalP"/>
    </source>
</evidence>
<dbReference type="Gene3D" id="2.60.120.290">
    <property type="entry name" value="Spermadhesin, CUB domain"/>
    <property type="match status" value="1"/>
</dbReference>
<dbReference type="AlphaFoldDB" id="A0A016TGQ0"/>
<dbReference type="EMBL" id="JARK01001440">
    <property type="protein sequence ID" value="EYC01857.1"/>
    <property type="molecule type" value="Genomic_DNA"/>
</dbReference>
<evidence type="ECO:0000256" key="3">
    <source>
        <dbReference type="SAM" id="MobiDB-lite"/>
    </source>
</evidence>
<dbReference type="PANTHER" id="PTHR39385">
    <property type="entry name" value="PROTEIN CBG20422"/>
    <property type="match status" value="1"/>
</dbReference>
<keyword evidence="1" id="KW-1015">Disulfide bond</keyword>
<name>A0A016TGQ0_9BILA</name>
<dbReference type="PANTHER" id="PTHR39385:SF2">
    <property type="entry name" value="SLIT-LIKE 3 PROTEIN"/>
    <property type="match status" value="1"/>
</dbReference>
<feature type="domain" description="CUB" evidence="5">
    <location>
        <begin position="509"/>
        <end position="625"/>
    </location>
</feature>